<accession>A0A1B8ZHC2</accession>
<feature type="domain" description="AB hydrolase-1" evidence="2">
    <location>
        <begin position="29"/>
        <end position="147"/>
    </location>
</feature>
<dbReference type="InterPro" id="IPR000073">
    <property type="entry name" value="AB_hydrolase_1"/>
</dbReference>
<dbReference type="Proteomes" id="UP000092651">
    <property type="component" value="Unassembled WGS sequence"/>
</dbReference>
<dbReference type="GO" id="GO:0016020">
    <property type="term" value="C:membrane"/>
    <property type="evidence" value="ECO:0007669"/>
    <property type="project" value="TreeGrafter"/>
</dbReference>
<evidence type="ECO:0000313" key="4">
    <source>
        <dbReference type="Proteomes" id="UP000092651"/>
    </source>
</evidence>
<reference evidence="3 4" key="1">
    <citation type="submission" date="2016-07" db="EMBL/GenBank/DDBJ databases">
        <authorList>
            <person name="Jeong J.-J."/>
            <person name="Kim D.W."/>
            <person name="Sang M.K."/>
            <person name="Choi I.-G."/>
            <person name="Kim K.D."/>
        </authorList>
    </citation>
    <scope>NUCLEOTIDE SEQUENCE [LARGE SCALE GENOMIC DNA]</scope>
    <source>
        <strain evidence="3 4">UTM-3</strain>
    </source>
</reference>
<organism evidence="3 4">
    <name type="scientific">Chryseobacterium artocarpi</name>
    <dbReference type="NCBI Taxonomy" id="1414727"/>
    <lineage>
        <taxon>Bacteria</taxon>
        <taxon>Pseudomonadati</taxon>
        <taxon>Bacteroidota</taxon>
        <taxon>Flavobacteriia</taxon>
        <taxon>Flavobacteriales</taxon>
        <taxon>Weeksellaceae</taxon>
        <taxon>Chryseobacterium group</taxon>
        <taxon>Chryseobacterium</taxon>
    </lineage>
</organism>
<name>A0A1B8ZHC2_9FLAO</name>
<dbReference type="PANTHER" id="PTHR43798:SF31">
    <property type="entry name" value="AB HYDROLASE SUPERFAMILY PROTEIN YCLE"/>
    <property type="match status" value="1"/>
</dbReference>
<comment type="caution">
    <text evidence="3">The sequence shown here is derived from an EMBL/GenBank/DDBJ whole genome shotgun (WGS) entry which is preliminary data.</text>
</comment>
<dbReference type="InterPro" id="IPR050266">
    <property type="entry name" value="AB_hydrolase_sf"/>
</dbReference>
<dbReference type="PRINTS" id="PR00111">
    <property type="entry name" value="ABHYDROLASE"/>
</dbReference>
<dbReference type="AlphaFoldDB" id="A0A1B8ZHC2"/>
<dbReference type="InterPro" id="IPR029058">
    <property type="entry name" value="AB_hydrolase_fold"/>
</dbReference>
<dbReference type="EMBL" id="MAYH01000034">
    <property type="protein sequence ID" value="OCA71020.1"/>
    <property type="molecule type" value="Genomic_DNA"/>
</dbReference>
<proteinExistence type="predicted"/>
<protein>
    <recommendedName>
        <fullName evidence="2">AB hydrolase-1 domain-containing protein</fullName>
    </recommendedName>
</protein>
<evidence type="ECO:0000256" key="1">
    <source>
        <dbReference type="ARBA" id="ARBA00022801"/>
    </source>
</evidence>
<evidence type="ECO:0000259" key="2">
    <source>
        <dbReference type="Pfam" id="PF00561"/>
    </source>
</evidence>
<evidence type="ECO:0000313" key="3">
    <source>
        <dbReference type="EMBL" id="OCA71020.1"/>
    </source>
</evidence>
<dbReference type="SUPFAM" id="SSF53474">
    <property type="entry name" value="alpha/beta-Hydrolases"/>
    <property type="match status" value="1"/>
</dbReference>
<dbReference type="Pfam" id="PF00561">
    <property type="entry name" value="Abhydrolase_1"/>
    <property type="match status" value="1"/>
</dbReference>
<gene>
    <name evidence="3" type="ORF">BBI01_12210</name>
</gene>
<dbReference type="PANTHER" id="PTHR43798">
    <property type="entry name" value="MONOACYLGLYCEROL LIPASE"/>
    <property type="match status" value="1"/>
</dbReference>
<keyword evidence="1" id="KW-0378">Hydrolase</keyword>
<sequence>MYGKNESAAQYLKLKDLDLYYEVYGEGEPLVLLHGNSGSIKDYYQQIPVLSKQYKVIAIDTRGHGKSKDTSRKDFTYKMFADDVKAVADHMKLDKINIVGWSDGGNTGLEFALKYPDRLNKLVAIGANAFPEGVEQRLMDHFTNQMTQLNQLNLPEMFNERRVMKIMLTEPHISKNDLNTIKNPVLIIAGDKDVIKPDHTEFLSKQIPNAELKIYKDTSHMVPYEKPDELNKDILSFLEKK</sequence>
<dbReference type="GO" id="GO:0016787">
    <property type="term" value="F:hydrolase activity"/>
    <property type="evidence" value="ECO:0007669"/>
    <property type="project" value="UniProtKB-KW"/>
</dbReference>
<keyword evidence="4" id="KW-1185">Reference proteome</keyword>
<dbReference type="Gene3D" id="3.40.50.1820">
    <property type="entry name" value="alpha/beta hydrolase"/>
    <property type="match status" value="1"/>
</dbReference>